<name>A0A7I7W2V7_9MYCO</name>
<evidence type="ECO:0000313" key="3">
    <source>
        <dbReference type="Proteomes" id="UP000192441"/>
    </source>
</evidence>
<accession>A0A7I7W2V7</accession>
<keyword evidence="2" id="KW-0378">Hydrolase</keyword>
<dbReference type="PANTHER" id="PTHR13617">
    <property type="entry name" value="PROTEIN ABHD18"/>
    <property type="match status" value="1"/>
</dbReference>
<dbReference type="Gene3D" id="3.40.50.1820">
    <property type="entry name" value="alpha/beta hydrolase"/>
    <property type="match status" value="1"/>
</dbReference>
<dbReference type="PANTHER" id="PTHR13617:SF14">
    <property type="entry name" value="PROTEIN ABHD18"/>
    <property type="match status" value="1"/>
</dbReference>
<keyword evidence="4" id="KW-1185">Reference proteome</keyword>
<organism evidence="2 3">
    <name type="scientific">Mycobacterium branderi</name>
    <dbReference type="NCBI Taxonomy" id="43348"/>
    <lineage>
        <taxon>Bacteria</taxon>
        <taxon>Bacillati</taxon>
        <taxon>Actinomycetota</taxon>
        <taxon>Actinomycetes</taxon>
        <taxon>Mycobacteriales</taxon>
        <taxon>Mycobacteriaceae</taxon>
        <taxon>Mycobacterium</taxon>
    </lineage>
</organism>
<proteinExistence type="predicted"/>
<sequence length="344" mass="37901">MIPSVSKVLDAAVLAVIRNRQPRTPPQSAANRTVTDMLRAAALFEERGWLVPPAAYHRRPPPLHDADITAAHACSWPAHHETLTFPSGFSPRDIEPGADRWVASTHNDTVLVRLLRHREPAPWVVCLHGFGMGATRFDLTVLWATVLHRRLGFNVAVPVLPLHGPRRSAEDRQLLSLDLAMTLHGISQAIWDTRRLVSWIRSTSGLPVGVYGLSLGGYLAALLAGVERLDAVVAGLPFADVLGLMAHHGPPPDDLETLRAQATRNVFTVVSPLAMTPLLPVDRRAIFAARDDRLIPADQPIALQGAWQDCQLYWYNGGHVGFAWSRQSRRFVADRLHSALCARI</sequence>
<dbReference type="Proteomes" id="UP000467379">
    <property type="component" value="Chromosome"/>
</dbReference>
<dbReference type="AlphaFoldDB" id="A0A7I7W2V7"/>
<gene>
    <name evidence="2" type="ORF">BST20_08355</name>
    <name evidence="1" type="ORF">MBRA_21290</name>
</gene>
<protein>
    <submittedName>
        <fullName evidence="2">Alpha/beta hydrolase</fullName>
    </submittedName>
</protein>
<dbReference type="Pfam" id="PF09752">
    <property type="entry name" value="ABHD18"/>
    <property type="match status" value="1"/>
</dbReference>
<dbReference type="InterPro" id="IPR029058">
    <property type="entry name" value="AB_hydrolase_fold"/>
</dbReference>
<reference evidence="1 4" key="2">
    <citation type="journal article" date="2019" name="Emerg. Microbes Infect.">
        <title>Comprehensive subspecies identification of 175 nontuberculous mycobacteria species based on 7547 genomic profiles.</title>
        <authorList>
            <person name="Matsumoto Y."/>
            <person name="Kinjo T."/>
            <person name="Motooka D."/>
            <person name="Nabeya D."/>
            <person name="Jung N."/>
            <person name="Uechi K."/>
            <person name="Horii T."/>
            <person name="Iida T."/>
            <person name="Fujita J."/>
            <person name="Nakamura S."/>
        </authorList>
    </citation>
    <scope>NUCLEOTIDE SEQUENCE [LARGE SCALE GENOMIC DNA]</scope>
    <source>
        <strain evidence="1 4">JCM 12687</strain>
    </source>
</reference>
<dbReference type="OrthoDB" id="4739610at2"/>
<dbReference type="GO" id="GO:0016787">
    <property type="term" value="F:hydrolase activity"/>
    <property type="evidence" value="ECO:0007669"/>
    <property type="project" value="UniProtKB-KW"/>
</dbReference>
<evidence type="ECO:0000313" key="4">
    <source>
        <dbReference type="Proteomes" id="UP000467379"/>
    </source>
</evidence>
<dbReference type="InterPro" id="IPR019149">
    <property type="entry name" value="ABHD18"/>
</dbReference>
<evidence type="ECO:0000313" key="1">
    <source>
        <dbReference type="EMBL" id="BBZ11934.1"/>
    </source>
</evidence>
<dbReference type="EMBL" id="MVHM01000003">
    <property type="protein sequence ID" value="ORA39513.1"/>
    <property type="molecule type" value="Genomic_DNA"/>
</dbReference>
<dbReference type="RefSeq" id="WP_083130996.1">
    <property type="nucleotide sequence ID" value="NZ_AP022606.1"/>
</dbReference>
<dbReference type="SUPFAM" id="SSF53474">
    <property type="entry name" value="alpha/beta-Hydrolases"/>
    <property type="match status" value="1"/>
</dbReference>
<dbReference type="Proteomes" id="UP000192441">
    <property type="component" value="Unassembled WGS sequence"/>
</dbReference>
<reference evidence="1" key="3">
    <citation type="submission" date="2020-02" db="EMBL/GenBank/DDBJ databases">
        <authorList>
            <person name="Matsumoto Y."/>
            <person name="Motooka D."/>
            <person name="Nakamura S."/>
        </authorList>
    </citation>
    <scope>NUCLEOTIDE SEQUENCE</scope>
    <source>
        <strain evidence="1">JCM 12687</strain>
    </source>
</reference>
<dbReference type="EMBL" id="AP022606">
    <property type="protein sequence ID" value="BBZ11934.1"/>
    <property type="molecule type" value="Genomic_DNA"/>
</dbReference>
<evidence type="ECO:0000313" key="2">
    <source>
        <dbReference type="EMBL" id="ORA39513.1"/>
    </source>
</evidence>
<reference evidence="2 3" key="1">
    <citation type="submission" date="2016-12" db="EMBL/GenBank/DDBJ databases">
        <title>The new phylogeny of genus Mycobacterium.</title>
        <authorList>
            <person name="Tortoli E."/>
            <person name="Trovato A."/>
            <person name="Cirillo D.M."/>
        </authorList>
    </citation>
    <scope>NUCLEOTIDE SEQUENCE [LARGE SCALE GENOMIC DNA]</scope>
    <source>
        <strain evidence="2 3">DSM 44624</strain>
    </source>
</reference>